<organism evidence="2 3">
    <name type="scientific">Camelliibacillus cellulosilyticus</name>
    <dbReference type="NCBI Taxonomy" id="2174486"/>
    <lineage>
        <taxon>Bacteria</taxon>
        <taxon>Bacillati</taxon>
        <taxon>Bacillota</taxon>
        <taxon>Bacilli</taxon>
        <taxon>Bacillales</taxon>
        <taxon>Sporolactobacillaceae</taxon>
        <taxon>Camelliibacillus</taxon>
    </lineage>
</organism>
<feature type="transmembrane region" description="Helical" evidence="1">
    <location>
        <begin position="40"/>
        <end position="59"/>
    </location>
</feature>
<keyword evidence="1" id="KW-1133">Transmembrane helix</keyword>
<evidence type="ECO:0000313" key="2">
    <source>
        <dbReference type="EMBL" id="MFC4618712.1"/>
    </source>
</evidence>
<feature type="transmembrane region" description="Helical" evidence="1">
    <location>
        <begin position="65"/>
        <end position="84"/>
    </location>
</feature>
<evidence type="ECO:0000313" key="3">
    <source>
        <dbReference type="Proteomes" id="UP001596022"/>
    </source>
</evidence>
<comment type="caution">
    <text evidence="2">The sequence shown here is derived from an EMBL/GenBank/DDBJ whole genome shotgun (WGS) entry which is preliminary data.</text>
</comment>
<keyword evidence="3" id="KW-1185">Reference proteome</keyword>
<name>A0ABV9GK75_9BACL</name>
<reference evidence="3" key="1">
    <citation type="journal article" date="2019" name="Int. J. Syst. Evol. Microbiol.">
        <title>The Global Catalogue of Microorganisms (GCM) 10K type strain sequencing project: providing services to taxonomists for standard genome sequencing and annotation.</title>
        <authorList>
            <consortium name="The Broad Institute Genomics Platform"/>
            <consortium name="The Broad Institute Genome Sequencing Center for Infectious Disease"/>
            <person name="Wu L."/>
            <person name="Ma J."/>
        </authorList>
    </citation>
    <scope>NUCLEOTIDE SEQUENCE [LARGE SCALE GENOMIC DNA]</scope>
    <source>
        <strain evidence="3">CGMCC 1.16306</strain>
    </source>
</reference>
<dbReference type="EMBL" id="JBHSFW010000003">
    <property type="protein sequence ID" value="MFC4618712.1"/>
    <property type="molecule type" value="Genomic_DNA"/>
</dbReference>
<feature type="transmembrane region" description="Helical" evidence="1">
    <location>
        <begin position="12"/>
        <end position="33"/>
    </location>
</feature>
<feature type="transmembrane region" description="Helical" evidence="1">
    <location>
        <begin position="136"/>
        <end position="161"/>
    </location>
</feature>
<sequence>MAFIIEHKVAILIASEVIFWLFVGLALILRYWFQLKKASLIAFIIVIINEIAVFLIGVFDYLDTGAFSSFQILIIVFVLYSLIFGKKDFQKLDHWIQKKVARLKGESLPVFEDDPKQNLFGKAHAKMERKHFYQHLIFFIAAHLACAIIFGFVPSSVLSFSMPEWVKALDLGIVKTDNINIFSGISSLWAKILLIDFIWSFSYTIWPKKEKADRKNAS</sequence>
<dbReference type="Proteomes" id="UP001596022">
    <property type="component" value="Unassembled WGS sequence"/>
</dbReference>
<evidence type="ECO:0008006" key="4">
    <source>
        <dbReference type="Google" id="ProtNLM"/>
    </source>
</evidence>
<protein>
    <recommendedName>
        <fullName evidence="4">Integral membrane protein</fullName>
    </recommendedName>
</protein>
<proteinExistence type="predicted"/>
<gene>
    <name evidence="2" type="ORF">ACFO4N_08170</name>
</gene>
<accession>A0ABV9GK75</accession>
<feature type="transmembrane region" description="Helical" evidence="1">
    <location>
        <begin position="181"/>
        <end position="206"/>
    </location>
</feature>
<keyword evidence="1" id="KW-0812">Transmembrane</keyword>
<evidence type="ECO:0000256" key="1">
    <source>
        <dbReference type="SAM" id="Phobius"/>
    </source>
</evidence>
<keyword evidence="1" id="KW-0472">Membrane</keyword>